<feature type="compositionally biased region" description="Basic and acidic residues" evidence="1">
    <location>
        <begin position="300"/>
        <end position="312"/>
    </location>
</feature>
<dbReference type="Proteomes" id="UP001516400">
    <property type="component" value="Unassembled WGS sequence"/>
</dbReference>
<sequence length="435" mass="49897">MEADSSEIRNKAVGKWSLKSYGKPRSSYFAALFFSITVRPLKDKVFQSSCSSSPSSSFNNDPSIEEYDFLLFIDSKPDNEPVTELKYLEPPCSLDGIQRDSVHHCGSQHPSAAAGCEQPDFFLNDADSTTTSPESINNEPTSPSSLLDEEKSPYKRSRKRKHAVNKCQWVRQEVKEKRLRGESYTGFRRKNKKKTEMPISQRGLACQTFRYLLENTGLGEEEIFSKFTCACATAEKKNQKRKNDRGEARKKSNRHVTYTYHLKVGIKFVRVCQTMFLNTFGIKNSTLRHWLKSYNDFGDDNQHKGQQQHDLRDEDIDDPTVETSRDQLEEPATPAHVPTDIVSMSQLYLLYTQDCANNHVESFSKFKFDKESQLANISIFTPKDQCDICFEFEKMNTSNGVYQTHLFLKDPSKDKALAGKRDIYAFRCDFIAIQL</sequence>
<proteinExistence type="predicted"/>
<feature type="region of interest" description="Disordered" evidence="1">
    <location>
        <begin position="123"/>
        <end position="160"/>
    </location>
</feature>
<name>A0ABD2PBH5_9CUCU</name>
<accession>A0ABD2PBH5</accession>
<feature type="compositionally biased region" description="Polar residues" evidence="1">
    <location>
        <begin position="126"/>
        <end position="145"/>
    </location>
</feature>
<feature type="region of interest" description="Disordered" evidence="1">
    <location>
        <begin position="299"/>
        <end position="333"/>
    </location>
</feature>
<comment type="caution">
    <text evidence="2">The sequence shown here is derived from an EMBL/GenBank/DDBJ whole genome shotgun (WGS) entry which is preliminary data.</text>
</comment>
<organism evidence="2 3">
    <name type="scientific">Cryptolaemus montrouzieri</name>
    <dbReference type="NCBI Taxonomy" id="559131"/>
    <lineage>
        <taxon>Eukaryota</taxon>
        <taxon>Metazoa</taxon>
        <taxon>Ecdysozoa</taxon>
        <taxon>Arthropoda</taxon>
        <taxon>Hexapoda</taxon>
        <taxon>Insecta</taxon>
        <taxon>Pterygota</taxon>
        <taxon>Neoptera</taxon>
        <taxon>Endopterygota</taxon>
        <taxon>Coleoptera</taxon>
        <taxon>Polyphaga</taxon>
        <taxon>Cucujiformia</taxon>
        <taxon>Coccinelloidea</taxon>
        <taxon>Coccinellidae</taxon>
        <taxon>Scymninae</taxon>
        <taxon>Scymnini</taxon>
        <taxon>Cryptolaemus</taxon>
    </lineage>
</organism>
<dbReference type="AlphaFoldDB" id="A0ABD2PBH5"/>
<dbReference type="EMBL" id="JABFTP020000185">
    <property type="protein sequence ID" value="KAL3287825.1"/>
    <property type="molecule type" value="Genomic_DNA"/>
</dbReference>
<evidence type="ECO:0000313" key="3">
    <source>
        <dbReference type="Proteomes" id="UP001516400"/>
    </source>
</evidence>
<evidence type="ECO:0000313" key="2">
    <source>
        <dbReference type="EMBL" id="KAL3287825.1"/>
    </source>
</evidence>
<evidence type="ECO:0000256" key="1">
    <source>
        <dbReference type="SAM" id="MobiDB-lite"/>
    </source>
</evidence>
<protein>
    <submittedName>
        <fullName evidence="2">Uncharacterized protein</fullName>
    </submittedName>
</protein>
<keyword evidence="3" id="KW-1185">Reference proteome</keyword>
<gene>
    <name evidence="2" type="ORF">HHI36_002284</name>
</gene>
<reference evidence="2 3" key="1">
    <citation type="journal article" date="2021" name="BMC Biol.">
        <title>Horizontally acquired antibacterial genes associated with adaptive radiation of ladybird beetles.</title>
        <authorList>
            <person name="Li H.S."/>
            <person name="Tang X.F."/>
            <person name="Huang Y.H."/>
            <person name="Xu Z.Y."/>
            <person name="Chen M.L."/>
            <person name="Du X.Y."/>
            <person name="Qiu B.Y."/>
            <person name="Chen P.T."/>
            <person name="Zhang W."/>
            <person name="Slipinski A."/>
            <person name="Escalona H.E."/>
            <person name="Waterhouse R.M."/>
            <person name="Zwick A."/>
            <person name="Pang H."/>
        </authorList>
    </citation>
    <scope>NUCLEOTIDE SEQUENCE [LARGE SCALE GENOMIC DNA]</scope>
    <source>
        <strain evidence="2">SYSU2018</strain>
    </source>
</reference>